<dbReference type="Pfam" id="PF19272">
    <property type="entry name" value="ASMase_C"/>
    <property type="match status" value="1"/>
</dbReference>
<dbReference type="GO" id="GO:0008081">
    <property type="term" value="F:phosphoric diester hydrolase activity"/>
    <property type="evidence" value="ECO:0007669"/>
    <property type="project" value="TreeGrafter"/>
</dbReference>
<keyword evidence="6" id="KW-1185">Reference proteome</keyword>
<dbReference type="GO" id="GO:0005615">
    <property type="term" value="C:extracellular space"/>
    <property type="evidence" value="ECO:0007669"/>
    <property type="project" value="TreeGrafter"/>
</dbReference>
<sequence length="336" mass="37902">MALRDALLCCLWVVWLGHPGLGLPLAPARRSSPAPAVGQFWHVTDLHLDPTYHITDDHTKVCASSKGTNASNPGPFGDVMCDSPYHLILSAFDFIKNSGQEASFMIWTGDSPPHVPVYELSTDTVIMVIANMTTTVQTLFPNLQVFPALGNHDYWPQDQLPAFTSKVYSAVANLWKPWLDEEAIQTLKKGSPINSAFVAPAVTPVKGALQKETNNPGVRLFQYDPHDYKLLDMLQFYLNLTDANLKGESNWQLEYTLTQTYDIEDLQPKSLYGLAKEFAALDSKKFVKYYNYYFVSYDSSVTCDELCKSFQICAIMNLDRNSYVDCLKHYYLKHNL</sequence>
<evidence type="ECO:0000259" key="4">
    <source>
        <dbReference type="Pfam" id="PF19272"/>
    </source>
</evidence>
<feature type="domain" description="Sphingomyelin phosphodiesterase C-terminal" evidence="4">
    <location>
        <begin position="191"/>
        <end position="332"/>
    </location>
</feature>
<reference evidence="5 6" key="1">
    <citation type="journal article" date="2020" name="Nature">
        <title>Six reference-quality genomes reveal evolution of bat adaptations.</title>
        <authorList>
            <person name="Jebb D."/>
            <person name="Huang Z."/>
            <person name="Pippel M."/>
            <person name="Hughes G.M."/>
            <person name="Lavrichenko K."/>
            <person name="Devanna P."/>
            <person name="Winkler S."/>
            <person name="Jermiin L.S."/>
            <person name="Skirmuntt E.C."/>
            <person name="Katzourakis A."/>
            <person name="Burkitt-Gray L."/>
            <person name="Ray D.A."/>
            <person name="Sullivan K.A.M."/>
            <person name="Roscito J.G."/>
            <person name="Kirilenko B.M."/>
            <person name="Davalos L.M."/>
            <person name="Corthals A.P."/>
            <person name="Power M.L."/>
            <person name="Jones G."/>
            <person name="Ransome R.D."/>
            <person name="Dechmann D.K.N."/>
            <person name="Locatelli A.G."/>
            <person name="Puechmaille S.J."/>
            <person name="Fedrigo O."/>
            <person name="Jarvis E.D."/>
            <person name="Hiller M."/>
            <person name="Vernes S.C."/>
            <person name="Myers E.W."/>
            <person name="Teeling E.C."/>
        </authorList>
    </citation>
    <scope>NUCLEOTIDE SEQUENCE [LARGE SCALE GENOMIC DNA]</scope>
    <source>
        <strain evidence="5">MMyoMyo1</strain>
        <tissue evidence="5">Flight muscle</tissue>
    </source>
</reference>
<dbReference type="EMBL" id="JABWUV010000007">
    <property type="protein sequence ID" value="KAF6342110.1"/>
    <property type="molecule type" value="Genomic_DNA"/>
</dbReference>
<dbReference type="AlphaFoldDB" id="A0A7J7WY67"/>
<dbReference type="PANTHER" id="PTHR10340">
    <property type="entry name" value="SPHINGOMYELIN PHOSPHODIESTERASE"/>
    <property type="match status" value="1"/>
</dbReference>
<evidence type="ECO:0000313" key="6">
    <source>
        <dbReference type="Proteomes" id="UP000527355"/>
    </source>
</evidence>
<dbReference type="VEuPathDB" id="HostDB:GeneID_118660046"/>
<dbReference type="InterPro" id="IPR045473">
    <property type="entry name" value="ASM_C"/>
</dbReference>
<protein>
    <submittedName>
        <fullName evidence="5">Sphingomyelin phosphodiesterase acid like 3A</fullName>
    </submittedName>
</protein>
<keyword evidence="2" id="KW-0325">Glycoprotein</keyword>
<comment type="caution">
    <text evidence="5">The sequence shown here is derived from an EMBL/GenBank/DDBJ whole genome shotgun (WGS) entry which is preliminary data.</text>
</comment>
<keyword evidence="1" id="KW-0378">Hydrolase</keyword>
<organism evidence="5 6">
    <name type="scientific">Myotis myotis</name>
    <name type="common">Greater mouse-eared bat</name>
    <name type="synonym">Vespertilio myotis</name>
    <dbReference type="NCBI Taxonomy" id="51298"/>
    <lineage>
        <taxon>Eukaryota</taxon>
        <taxon>Metazoa</taxon>
        <taxon>Chordata</taxon>
        <taxon>Craniata</taxon>
        <taxon>Vertebrata</taxon>
        <taxon>Euteleostomi</taxon>
        <taxon>Mammalia</taxon>
        <taxon>Eutheria</taxon>
        <taxon>Laurasiatheria</taxon>
        <taxon>Chiroptera</taxon>
        <taxon>Yangochiroptera</taxon>
        <taxon>Vespertilionidae</taxon>
        <taxon>Myotis</taxon>
    </lineage>
</organism>
<evidence type="ECO:0000256" key="3">
    <source>
        <dbReference type="SAM" id="SignalP"/>
    </source>
</evidence>
<evidence type="ECO:0000256" key="2">
    <source>
        <dbReference type="ARBA" id="ARBA00023180"/>
    </source>
</evidence>
<name>A0A7J7WY67_MYOMY</name>
<dbReference type="Proteomes" id="UP000527355">
    <property type="component" value="Unassembled WGS sequence"/>
</dbReference>
<feature type="signal peptide" evidence="3">
    <location>
        <begin position="1"/>
        <end position="22"/>
    </location>
</feature>
<feature type="chain" id="PRO_5029441614" evidence="3">
    <location>
        <begin position="23"/>
        <end position="336"/>
    </location>
</feature>
<dbReference type="InterPro" id="IPR029052">
    <property type="entry name" value="Metallo-depent_PP-like"/>
</dbReference>
<accession>A0A7J7WY67</accession>
<proteinExistence type="predicted"/>
<gene>
    <name evidence="5" type="ORF">mMyoMyo1_018011</name>
</gene>
<evidence type="ECO:0000256" key="1">
    <source>
        <dbReference type="ARBA" id="ARBA00022801"/>
    </source>
</evidence>
<keyword evidence="3" id="KW-0732">Signal</keyword>
<dbReference type="PANTHER" id="PTHR10340:SF24">
    <property type="entry name" value="ACID SPHINGOMYELINASE-LIKE PHOSPHODIESTERASE 3A"/>
    <property type="match status" value="1"/>
</dbReference>
<dbReference type="SUPFAM" id="SSF56300">
    <property type="entry name" value="Metallo-dependent phosphatases"/>
    <property type="match status" value="1"/>
</dbReference>
<evidence type="ECO:0000313" key="5">
    <source>
        <dbReference type="EMBL" id="KAF6342110.1"/>
    </source>
</evidence>